<evidence type="ECO:0000256" key="1">
    <source>
        <dbReference type="SAM" id="MobiDB-lite"/>
    </source>
</evidence>
<feature type="region of interest" description="Disordered" evidence="1">
    <location>
        <begin position="676"/>
        <end position="696"/>
    </location>
</feature>
<proteinExistence type="predicted"/>
<protein>
    <submittedName>
        <fullName evidence="2">Uncharacterized protein</fullName>
    </submittedName>
</protein>
<reference evidence="2" key="1">
    <citation type="submission" date="2021-05" db="EMBL/GenBank/DDBJ databases">
        <authorList>
            <person name="Khan N."/>
        </authorList>
    </citation>
    <scope>NUCLEOTIDE SEQUENCE</scope>
</reference>
<gene>
    <name evidence="2" type="ORF">FEQUK3_LOCUS2934</name>
</gene>
<evidence type="ECO:0000313" key="3">
    <source>
        <dbReference type="Proteomes" id="UP000693738"/>
    </source>
</evidence>
<comment type="caution">
    <text evidence="2">The sequence shown here is derived from an EMBL/GenBank/DDBJ whole genome shotgun (WGS) entry which is preliminary data.</text>
</comment>
<evidence type="ECO:0000313" key="2">
    <source>
        <dbReference type="EMBL" id="CAG7557191.1"/>
    </source>
</evidence>
<name>A0A8J2ILW6_FUSEQ</name>
<sequence length="747" mass="85030">MSIDQYGPKEACKRLEKEGYHPLVTTKSVRQILEDFKAKLDENENRATSRLEFIIDNQGRPTHFQGIYVDSGNLLIDTTGYIMTKKANMYVTKDASPLVGVFDGDQTFGLIIGKMMASQGMKQLENFAVDKNQGLWAKLARGIAIWNFLDAGYHGEMTGSAVFICVHPTGSMAQLKEENERSAKIISDEVVCRENILKLVVAIRHYRGITHPDDCDDQGENDQMVHIANDYHCPKDIVKMAQAIPAGADILTAFAEAVDPNPTQDYCMSKQVALFQTMKLLTAIAHRSNLIEVLHFHKTPLLDRKLIAIILRACPHVKMLGIYECPMLHLGDVVFLLDLIREVNLERDRQHLPRVESLDFYPRYHAGMPYKSDNEFETYGFSWKPKDNDIAQRGVLTIVMLAVLKSRHMKVKLLMDRDAAFMTYLLNLPMVPGKICAFLDGLYRFLDLKDKKSKDVNAVKQAMYDLLKAVRSGLQPLKNDWVKYYIQKMGESFAFCCSCGYEFLPEFFDNVEIGNQPQRRTCSACILRKQLDDEVDHLKQPTMNIMAGFYPDWRPYVFNVNAPLLEQGQDLARFKTAKAEADPHNPIVLPNGELYWPQREVPLLRNSKWHFDSVQGLPTLATLLNATVEQQLDARDAALFVDARRTLSLVWKLCYPGVLLINPPPTLAGMISARGCPDHHDEDQGPRFSRKPKDNRGMRISHTFASAIEQYNNSLGEPFKMEVFDFDEEDQPKNYWTPGGKVVDGYW</sequence>
<dbReference type="Proteomes" id="UP000693738">
    <property type="component" value="Unassembled WGS sequence"/>
</dbReference>
<dbReference type="AlphaFoldDB" id="A0A8J2ILW6"/>
<dbReference type="EMBL" id="CAJSTJ010000111">
    <property type="protein sequence ID" value="CAG7557191.1"/>
    <property type="molecule type" value="Genomic_DNA"/>
</dbReference>
<accession>A0A8J2ILW6</accession>
<organism evidence="2 3">
    <name type="scientific">Fusarium equiseti</name>
    <name type="common">Fusarium scirpi</name>
    <dbReference type="NCBI Taxonomy" id="61235"/>
    <lineage>
        <taxon>Eukaryota</taxon>
        <taxon>Fungi</taxon>
        <taxon>Dikarya</taxon>
        <taxon>Ascomycota</taxon>
        <taxon>Pezizomycotina</taxon>
        <taxon>Sordariomycetes</taxon>
        <taxon>Hypocreomycetidae</taxon>
        <taxon>Hypocreales</taxon>
        <taxon>Nectriaceae</taxon>
        <taxon>Fusarium</taxon>
        <taxon>Fusarium incarnatum-equiseti species complex</taxon>
    </lineage>
</organism>